<dbReference type="OrthoDB" id="10397695at2759"/>
<reference evidence="2 3" key="1">
    <citation type="journal article" date="2019" name="Genome Biol. Evol.">
        <title>Insights into the evolution of the New World diploid cottons (Gossypium, subgenus Houzingenia) based on genome sequencing.</title>
        <authorList>
            <person name="Grover C.E."/>
            <person name="Arick M.A. 2nd"/>
            <person name="Thrash A."/>
            <person name="Conover J.L."/>
            <person name="Sanders W.S."/>
            <person name="Peterson D.G."/>
            <person name="Frelichowski J.E."/>
            <person name="Scheffler J.A."/>
            <person name="Scheffler B.E."/>
            <person name="Wendel J.F."/>
        </authorList>
    </citation>
    <scope>NUCLEOTIDE SEQUENCE [LARGE SCALE GENOMIC DNA]</scope>
    <source>
        <strain evidence="2">0</strain>
        <tissue evidence="2">Leaf</tissue>
    </source>
</reference>
<dbReference type="EMBL" id="JABFAD010000013">
    <property type="protein sequence ID" value="MBA0815991.1"/>
    <property type="molecule type" value="Genomic_DNA"/>
</dbReference>
<evidence type="ECO:0000313" key="2">
    <source>
        <dbReference type="EMBL" id="MBA0815991.1"/>
    </source>
</evidence>
<feature type="compositionally biased region" description="Basic residues" evidence="1">
    <location>
        <begin position="1"/>
        <end position="10"/>
    </location>
</feature>
<feature type="compositionally biased region" description="Basic and acidic residues" evidence="1">
    <location>
        <begin position="37"/>
        <end position="56"/>
    </location>
</feature>
<dbReference type="Proteomes" id="UP000593560">
    <property type="component" value="Unassembled WGS sequence"/>
</dbReference>
<name>A0A7J9I1K0_9ROSI</name>
<protein>
    <submittedName>
        <fullName evidence="2">Uncharacterized protein</fullName>
    </submittedName>
</protein>
<proteinExistence type="predicted"/>
<feature type="compositionally biased region" description="Basic residues" evidence="1">
    <location>
        <begin position="25"/>
        <end position="36"/>
    </location>
</feature>
<sequence>MVEKRTKHQQRNKEPAPAEEQRTSTSRRTKNQHRQRIKEAAEEQRTSDERRDESKKNQFVFVAKKVKEQLRSTFWPEKQKFFAFSSAQ</sequence>
<feature type="compositionally biased region" description="Basic and acidic residues" evidence="1">
    <location>
        <begin position="11"/>
        <end position="22"/>
    </location>
</feature>
<gene>
    <name evidence="2" type="ORF">Gohar_000702</name>
</gene>
<feature type="non-terminal residue" evidence="2">
    <location>
        <position position="88"/>
    </location>
</feature>
<feature type="region of interest" description="Disordered" evidence="1">
    <location>
        <begin position="1"/>
        <end position="58"/>
    </location>
</feature>
<evidence type="ECO:0000256" key="1">
    <source>
        <dbReference type="SAM" id="MobiDB-lite"/>
    </source>
</evidence>
<accession>A0A7J9I1K0</accession>
<comment type="caution">
    <text evidence="2">The sequence shown here is derived from an EMBL/GenBank/DDBJ whole genome shotgun (WGS) entry which is preliminary data.</text>
</comment>
<keyword evidence="3" id="KW-1185">Reference proteome</keyword>
<evidence type="ECO:0000313" key="3">
    <source>
        <dbReference type="Proteomes" id="UP000593560"/>
    </source>
</evidence>
<organism evidence="2 3">
    <name type="scientific">Gossypium harknessii</name>
    <dbReference type="NCBI Taxonomy" id="34285"/>
    <lineage>
        <taxon>Eukaryota</taxon>
        <taxon>Viridiplantae</taxon>
        <taxon>Streptophyta</taxon>
        <taxon>Embryophyta</taxon>
        <taxon>Tracheophyta</taxon>
        <taxon>Spermatophyta</taxon>
        <taxon>Magnoliopsida</taxon>
        <taxon>eudicotyledons</taxon>
        <taxon>Gunneridae</taxon>
        <taxon>Pentapetalae</taxon>
        <taxon>rosids</taxon>
        <taxon>malvids</taxon>
        <taxon>Malvales</taxon>
        <taxon>Malvaceae</taxon>
        <taxon>Malvoideae</taxon>
        <taxon>Gossypium</taxon>
    </lineage>
</organism>
<dbReference type="AlphaFoldDB" id="A0A7J9I1K0"/>